<accession>A0A348B4U2</accession>
<evidence type="ECO:0008006" key="4">
    <source>
        <dbReference type="Google" id="ProtNLM"/>
    </source>
</evidence>
<reference evidence="3" key="2">
    <citation type="submission" date="2018-04" db="EMBL/GenBank/DDBJ databases">
        <title>Complete genome sequence of Sulfodiicoccus acidiphilus strain HS-1.</title>
        <authorList>
            <person name="Sakai H.D."/>
            <person name="Kurosawa N."/>
        </authorList>
    </citation>
    <scope>NUCLEOTIDE SEQUENCE [LARGE SCALE GENOMIC DNA]</scope>
    <source>
        <strain evidence="3">HS-1</strain>
    </source>
</reference>
<dbReference type="KEGG" id="sacd:HS1genome_1583"/>
<reference evidence="1" key="3">
    <citation type="journal article" date="2019" name="BMC Res. Notes">
        <title>Complete genome sequence of the Sulfodiicoccus acidiphilus strain HS-1T, the first crenarchaeon that lacks polB3, isolated from an acidic hot spring in Ohwaku-dani, Hakone, Japan.</title>
        <authorList>
            <person name="Sakai H.D."/>
            <person name="Kurosawa N."/>
        </authorList>
    </citation>
    <scope>NUCLEOTIDE SEQUENCE</scope>
    <source>
        <strain evidence="1">HS-1</strain>
    </source>
</reference>
<dbReference type="PANTHER" id="PTHR33933">
    <property type="entry name" value="NUCLEOTIDYLTRANSFERASE"/>
    <property type="match status" value="1"/>
</dbReference>
<dbReference type="Proteomes" id="UP000616143">
    <property type="component" value="Unassembled WGS sequence"/>
</dbReference>
<dbReference type="EMBL" id="BMQS01000019">
    <property type="protein sequence ID" value="GGU01419.1"/>
    <property type="molecule type" value="Genomic_DNA"/>
</dbReference>
<reference evidence="2" key="4">
    <citation type="submission" date="2020-09" db="EMBL/GenBank/DDBJ databases">
        <authorList>
            <person name="Sun Q."/>
            <person name="Ohkuma M."/>
        </authorList>
    </citation>
    <scope>NUCLEOTIDE SEQUENCE</scope>
    <source>
        <strain evidence="2">JCM 31740</strain>
    </source>
</reference>
<protein>
    <recommendedName>
        <fullName evidence="4">Nucleotidyltransferase</fullName>
    </recommendedName>
</protein>
<dbReference type="Gene3D" id="3.30.460.10">
    <property type="entry name" value="Beta Polymerase, domain 2"/>
    <property type="match status" value="1"/>
</dbReference>
<gene>
    <name evidence="2" type="ORF">GCM10007116_18280</name>
    <name evidence="1" type="ORF">HS1genome_1583</name>
</gene>
<dbReference type="EMBL" id="AP018553">
    <property type="protein sequence ID" value="BBD73194.1"/>
    <property type="molecule type" value="Genomic_DNA"/>
</dbReference>
<dbReference type="SUPFAM" id="SSF81301">
    <property type="entry name" value="Nucleotidyltransferase"/>
    <property type="match status" value="1"/>
</dbReference>
<keyword evidence="3" id="KW-1185">Reference proteome</keyword>
<name>A0A348B4U2_9CREN</name>
<sequence length="124" mass="14375">MIMLFSSNARGDYTDLSDYDVLIVGGEIPRDPRKVPDDLYMSVVKMYPGEVDPVFMDMEVFMKKLKEGVTFILRILEEGKVRYRDEEFSSQVVRAYSEARPTYVRKGKDRIIVVTKGKQVRDIP</sequence>
<dbReference type="InterPro" id="IPR052548">
    <property type="entry name" value="Type_VII_TA_antitoxin"/>
</dbReference>
<dbReference type="InterPro" id="IPR043519">
    <property type="entry name" value="NT_sf"/>
</dbReference>
<dbReference type="Proteomes" id="UP000276741">
    <property type="component" value="Chromosome"/>
</dbReference>
<dbReference type="AlphaFoldDB" id="A0A348B4U2"/>
<reference evidence="2" key="1">
    <citation type="journal article" date="2014" name="Int. J. Syst. Evol. Microbiol.">
        <title>Complete genome sequence of Corynebacterium casei LMG S-19264T (=DSM 44701T), isolated from a smear-ripened cheese.</title>
        <authorList>
            <consortium name="US DOE Joint Genome Institute (JGI-PGF)"/>
            <person name="Walter F."/>
            <person name="Albersmeier A."/>
            <person name="Kalinowski J."/>
            <person name="Ruckert C."/>
        </authorList>
    </citation>
    <scope>NUCLEOTIDE SEQUENCE</scope>
    <source>
        <strain evidence="2">JCM 31740</strain>
    </source>
</reference>
<proteinExistence type="predicted"/>
<evidence type="ECO:0000313" key="2">
    <source>
        <dbReference type="EMBL" id="GGU01419.1"/>
    </source>
</evidence>
<dbReference type="PANTHER" id="PTHR33933:SF1">
    <property type="entry name" value="PROTEIN ADENYLYLTRANSFERASE MNTA-RELATED"/>
    <property type="match status" value="1"/>
</dbReference>
<organism evidence="1 3">
    <name type="scientific">Sulfodiicoccus acidiphilus</name>
    <dbReference type="NCBI Taxonomy" id="1670455"/>
    <lineage>
        <taxon>Archaea</taxon>
        <taxon>Thermoproteota</taxon>
        <taxon>Thermoprotei</taxon>
        <taxon>Sulfolobales</taxon>
        <taxon>Sulfolobaceae</taxon>
        <taxon>Sulfodiicoccus</taxon>
    </lineage>
</organism>
<evidence type="ECO:0000313" key="3">
    <source>
        <dbReference type="Proteomes" id="UP000276741"/>
    </source>
</evidence>
<evidence type="ECO:0000313" key="1">
    <source>
        <dbReference type="EMBL" id="BBD73194.1"/>
    </source>
</evidence>